<reference evidence="2" key="3">
    <citation type="journal article" date="2000" name="Genome Res.">
        <title>RIKEN integrated sequence analysis (RISA) system--384-format sequencing pipeline with 384 multicapillary sequencer.</title>
        <authorList>
            <person name="Shibata K."/>
            <person name="Itoh M."/>
            <person name="Aizawa K."/>
            <person name="Nagaoka S."/>
            <person name="Sasaki N."/>
            <person name="Carninci P."/>
            <person name="Konno H."/>
            <person name="Akiyama J."/>
            <person name="Nishi K."/>
            <person name="Kitsunai T."/>
            <person name="Tashiro H."/>
            <person name="Itoh M."/>
            <person name="Sumi N."/>
            <person name="Ishii Y."/>
            <person name="Nakamura S."/>
            <person name="Hazama M."/>
            <person name="Nishine T."/>
            <person name="Harada A."/>
            <person name="Yamamoto R."/>
            <person name="Matsumoto H."/>
            <person name="Sakaguchi S."/>
            <person name="Ikegami T."/>
            <person name="Kashiwagi K."/>
            <person name="Fujiwake S."/>
            <person name="Inoue K."/>
            <person name="Togawa Y."/>
            <person name="Izawa M."/>
            <person name="Ohara E."/>
            <person name="Watahiki M."/>
            <person name="Yoneda Y."/>
            <person name="Ishikawa T."/>
            <person name="Ozawa K."/>
            <person name="Tanaka T."/>
            <person name="Matsuura S."/>
            <person name="Kawai J."/>
            <person name="Okazaki Y."/>
            <person name="Muramatsu M."/>
            <person name="Inoue Y."/>
            <person name="Kira A."/>
            <person name="Hayashizaki Y."/>
        </authorList>
    </citation>
    <scope>NUCLEOTIDE SEQUENCE</scope>
    <source>
        <strain evidence="2">C57BL/6J</strain>
        <tissue evidence="2">Forelimb</tissue>
    </source>
</reference>
<reference evidence="2" key="1">
    <citation type="journal article" date="1999" name="Methods Enzymol.">
        <title>High-efficiency full-length cDNA cloning.</title>
        <authorList>
            <person name="Carninci P."/>
            <person name="Hayashizaki Y."/>
        </authorList>
    </citation>
    <scope>NUCLEOTIDE SEQUENCE</scope>
    <source>
        <strain evidence="2">C57BL/6J</strain>
        <tissue evidence="2">Forelimb</tissue>
    </source>
</reference>
<feature type="compositionally biased region" description="Pro residues" evidence="1">
    <location>
        <begin position="49"/>
        <end position="59"/>
    </location>
</feature>
<reference evidence="2" key="8">
    <citation type="journal article" date="2005" name="Science">
        <title>Antisense Transcription in the Mammalian Transcriptome.</title>
        <authorList>
            <consortium name="RIKEN Genome Exploration Research Group and Genome Science Group (Genome Network Project Core Group) and the FANTOM Consortium"/>
        </authorList>
    </citation>
    <scope>NUCLEOTIDE SEQUENCE</scope>
    <source>
        <strain evidence="2">C57BL/6J</strain>
        <tissue evidence="2">Forelimb</tissue>
    </source>
</reference>
<protein>
    <submittedName>
        <fullName evidence="2">Uncharacterized protein</fullName>
    </submittedName>
</protein>
<reference evidence="2" key="6">
    <citation type="journal article" date="2002" name="Nature">
        <title>Analysis of the mouse transcriptome based on functional annotation of 60,770 full-length cDNAs.</title>
        <authorList>
            <consortium name="The FANTOM Consortium and the RIKEN Genome Exploration Research Group Phase I and II Team"/>
        </authorList>
    </citation>
    <scope>NUCLEOTIDE SEQUENCE</scope>
    <source>
        <strain evidence="2">C57BL/6J</strain>
        <tissue evidence="2">Forelimb</tissue>
    </source>
</reference>
<proteinExistence type="evidence at transcript level"/>
<reference evidence="2" key="4">
    <citation type="journal article" date="2001" name="Nature">
        <title>Functional annotation of a full-length mouse cDNA collection.</title>
        <authorList>
            <consortium name="The RIKEN Genome Exploration Research Group Phase II Team and the FANTOM Consortium"/>
        </authorList>
    </citation>
    <scope>NUCLEOTIDE SEQUENCE</scope>
    <source>
        <strain evidence="2">C57BL/6J</strain>
        <tissue evidence="2">Forelimb</tissue>
    </source>
</reference>
<reference evidence="2" key="7">
    <citation type="journal article" date="2005" name="Science">
        <title>The Transcriptional Landscape of the Mammalian Genome.</title>
        <authorList>
            <consortium name="The FANTOM Consortium"/>
            <consortium name="Riken Genome Exploration Research Group and Genome Science Group (Genome Network Project Core Group)"/>
        </authorList>
    </citation>
    <scope>NUCLEOTIDE SEQUENCE</scope>
    <source>
        <strain evidence="2">C57BL/6J</strain>
        <tissue evidence="2">Forelimb</tissue>
    </source>
</reference>
<evidence type="ECO:0000256" key="1">
    <source>
        <dbReference type="SAM" id="MobiDB-lite"/>
    </source>
</evidence>
<sequence length="155" mass="17141">ASAASCFGRSCWRSREDGVDQPVSATASERVEQGIAGPRFLQKAAAGVPYPPESSPPGFDPADPHGPGLRLRTLQPSLCHVDVFCVFSPLRPIQPEGAETPFPKSWKSDVPGPYRSDNRKVEKRQHWLSGGKGSLAQWPPQKWKRKHIRRLDSFS</sequence>
<evidence type="ECO:0000313" key="2">
    <source>
        <dbReference type="EMBL" id="BAC27320.1"/>
    </source>
</evidence>
<reference evidence="2" key="5">
    <citation type="submission" date="2001-07" db="EMBL/GenBank/DDBJ databases">
        <authorList>
            <person name="Adachi J."/>
            <person name="Aizawa K."/>
            <person name="Akimura T."/>
            <person name="Arakawa T."/>
            <person name="Bono H."/>
            <person name="Carninci P."/>
            <person name="Fukuda S."/>
            <person name="Furuno M."/>
            <person name="Hanagaki T."/>
            <person name="Hara A."/>
            <person name="Hashizume W."/>
            <person name="Hayashida K."/>
            <person name="Hayatsu N."/>
            <person name="Hiramoto K."/>
            <person name="Hiraoka T."/>
            <person name="Hirozane T."/>
            <person name="Hori F."/>
            <person name="Imotani K."/>
            <person name="Ishii Y."/>
            <person name="Itoh M."/>
            <person name="Kagawa I."/>
            <person name="Kasukawa T."/>
            <person name="Katoh H."/>
            <person name="Kawai J."/>
            <person name="Kojima Y."/>
            <person name="Kondo S."/>
            <person name="Konno H."/>
            <person name="Kouda M."/>
            <person name="Koya S."/>
            <person name="Kurihara C."/>
            <person name="Matsuyama T."/>
            <person name="Miyazaki A."/>
            <person name="Murata M."/>
            <person name="Nakamura M."/>
            <person name="Nishi K."/>
            <person name="Nomura K."/>
            <person name="Numazaki R."/>
            <person name="Ohno M."/>
            <person name="Ohsato N."/>
            <person name="Okazaki Y."/>
            <person name="Saito R."/>
            <person name="Saitoh H."/>
            <person name="Sakai C."/>
            <person name="Sakai K."/>
            <person name="Sakazume N."/>
            <person name="Sano H."/>
            <person name="Sasaki D."/>
            <person name="Shibata K."/>
            <person name="Shinagawa A."/>
            <person name="Shiraki T."/>
            <person name="Sogabe Y."/>
            <person name="Tagami M."/>
            <person name="Tagawa A."/>
            <person name="Takahashi F."/>
            <person name="Takaku-Akahira S."/>
            <person name="Takeda Y."/>
            <person name="Tanaka T."/>
            <person name="Tomaru A."/>
            <person name="Toya T."/>
            <person name="Yasunishi A."/>
            <person name="Muramatsu M."/>
            <person name="Hayashizaki Y."/>
        </authorList>
    </citation>
    <scope>NUCLEOTIDE SEQUENCE</scope>
    <source>
        <strain evidence="2">C57BL/6J</strain>
        <tissue evidence="2">Forelimb</tissue>
    </source>
</reference>
<dbReference type="AlphaFoldDB" id="Q8BSM1"/>
<feature type="region of interest" description="Disordered" evidence="1">
    <location>
        <begin position="96"/>
        <end position="141"/>
    </location>
</feature>
<name>Q8BSM1_MOUSE</name>
<accession>Q8BSM1</accession>
<organism evidence="2">
    <name type="scientific">Mus musculus</name>
    <name type="common">Mouse</name>
    <dbReference type="NCBI Taxonomy" id="10090"/>
    <lineage>
        <taxon>Eukaryota</taxon>
        <taxon>Metazoa</taxon>
        <taxon>Chordata</taxon>
        <taxon>Craniata</taxon>
        <taxon>Vertebrata</taxon>
        <taxon>Euteleostomi</taxon>
        <taxon>Mammalia</taxon>
        <taxon>Eutheria</taxon>
        <taxon>Euarchontoglires</taxon>
        <taxon>Glires</taxon>
        <taxon>Rodentia</taxon>
        <taxon>Myomorpha</taxon>
        <taxon>Muroidea</taxon>
        <taxon>Muridae</taxon>
        <taxon>Murinae</taxon>
        <taxon>Mus</taxon>
        <taxon>Mus</taxon>
    </lineage>
</organism>
<dbReference type="EMBL" id="AK031249">
    <property type="protein sequence ID" value="BAC27320.1"/>
    <property type="molecule type" value="mRNA"/>
</dbReference>
<reference evidence="2" key="2">
    <citation type="journal article" date="2000" name="Genome Res.">
        <title>Normalization and subtraction of cap-trapper-selected cDNAs to prepare full-length cDNA libraries for rapid discovery of new genes.</title>
        <authorList>
            <person name="Carninci P."/>
            <person name="Shibata Y."/>
            <person name="Hayatsu N."/>
            <person name="Sugahara Y."/>
            <person name="Shibata K."/>
            <person name="Itoh M."/>
            <person name="Konno H."/>
            <person name="Okazaki Y."/>
            <person name="Muramatsu M."/>
            <person name="Hayashizaki Y."/>
        </authorList>
    </citation>
    <scope>NUCLEOTIDE SEQUENCE</scope>
    <source>
        <strain evidence="2">C57BL/6J</strain>
        <tissue evidence="2">Forelimb</tissue>
    </source>
</reference>
<feature type="region of interest" description="Disordered" evidence="1">
    <location>
        <begin position="14"/>
        <end position="69"/>
    </location>
</feature>
<feature type="non-terminal residue" evidence="2">
    <location>
        <position position="1"/>
    </location>
</feature>